<feature type="compositionally biased region" description="Polar residues" evidence="1">
    <location>
        <begin position="187"/>
        <end position="198"/>
    </location>
</feature>
<feature type="region of interest" description="Disordered" evidence="1">
    <location>
        <begin position="187"/>
        <end position="229"/>
    </location>
</feature>
<comment type="caution">
    <text evidence="2">The sequence shown here is derived from an EMBL/GenBank/DDBJ whole genome shotgun (WGS) entry which is preliminary data.</text>
</comment>
<protein>
    <submittedName>
        <fullName evidence="2">Uncharacterized protein</fullName>
    </submittedName>
</protein>
<keyword evidence="3" id="KW-1185">Reference proteome</keyword>
<sequence length="265" mass="28449">MFPPTTTDLEVLPYPLLLEQMEREAVQRCSPPAPLAAHPGPAVKSSASSRRKRRRRGAPSCGSAAEEVISLPADVRASASKPASSSATVLSARLAAAPPKPSSLAPARCSEATPDELQQRLRFFARHIKSLRKTSFMYSSPELMERIRQVERDYETAVRLVYCRPPLSTPGLQGAVVAAAAAEQPTSGLQSAAAQQPDSRLDTPQPDTPQPDPKSASAHVPEDPVDAPDSAWSSAGTLFLFLSGVEYLVKLNSKVINKWSDRTGL</sequence>
<organism evidence="2 3">
    <name type="scientific">Characodon lateralis</name>
    <dbReference type="NCBI Taxonomy" id="208331"/>
    <lineage>
        <taxon>Eukaryota</taxon>
        <taxon>Metazoa</taxon>
        <taxon>Chordata</taxon>
        <taxon>Craniata</taxon>
        <taxon>Vertebrata</taxon>
        <taxon>Euteleostomi</taxon>
        <taxon>Actinopterygii</taxon>
        <taxon>Neopterygii</taxon>
        <taxon>Teleostei</taxon>
        <taxon>Neoteleostei</taxon>
        <taxon>Acanthomorphata</taxon>
        <taxon>Ovalentaria</taxon>
        <taxon>Atherinomorphae</taxon>
        <taxon>Cyprinodontiformes</taxon>
        <taxon>Goodeidae</taxon>
        <taxon>Characodon</taxon>
    </lineage>
</organism>
<reference evidence="2 3" key="1">
    <citation type="submission" date="2021-06" db="EMBL/GenBank/DDBJ databases">
        <authorList>
            <person name="Palmer J.M."/>
        </authorList>
    </citation>
    <scope>NUCLEOTIDE SEQUENCE [LARGE SCALE GENOMIC DNA]</scope>
    <source>
        <strain evidence="2 3">CL_MEX2019</strain>
        <tissue evidence="2">Muscle</tissue>
    </source>
</reference>
<gene>
    <name evidence="2" type="ORF">CHARACLAT_033288</name>
</gene>
<evidence type="ECO:0000256" key="1">
    <source>
        <dbReference type="SAM" id="MobiDB-lite"/>
    </source>
</evidence>
<evidence type="ECO:0000313" key="2">
    <source>
        <dbReference type="EMBL" id="MED6269454.1"/>
    </source>
</evidence>
<feature type="region of interest" description="Disordered" evidence="1">
    <location>
        <begin position="25"/>
        <end position="63"/>
    </location>
</feature>
<accession>A0ABU7D655</accession>
<name>A0ABU7D655_9TELE</name>
<dbReference type="Proteomes" id="UP001352852">
    <property type="component" value="Unassembled WGS sequence"/>
</dbReference>
<feature type="compositionally biased region" description="Low complexity" evidence="1">
    <location>
        <begin position="35"/>
        <end position="48"/>
    </location>
</feature>
<proteinExistence type="predicted"/>
<evidence type="ECO:0000313" key="3">
    <source>
        <dbReference type="Proteomes" id="UP001352852"/>
    </source>
</evidence>
<dbReference type="EMBL" id="JAHUTJ010015022">
    <property type="protein sequence ID" value="MED6269454.1"/>
    <property type="molecule type" value="Genomic_DNA"/>
</dbReference>